<accession>A0ACC2LLS0</accession>
<evidence type="ECO:0000313" key="2">
    <source>
        <dbReference type="Proteomes" id="UP001234297"/>
    </source>
</evidence>
<reference evidence="1 2" key="1">
    <citation type="journal article" date="2022" name="Hortic Res">
        <title>A haplotype resolved chromosomal level avocado genome allows analysis of novel avocado genes.</title>
        <authorList>
            <person name="Nath O."/>
            <person name="Fletcher S.J."/>
            <person name="Hayward A."/>
            <person name="Shaw L.M."/>
            <person name="Masouleh A.K."/>
            <person name="Furtado A."/>
            <person name="Henry R.J."/>
            <person name="Mitter N."/>
        </authorList>
    </citation>
    <scope>NUCLEOTIDE SEQUENCE [LARGE SCALE GENOMIC DNA]</scope>
    <source>
        <strain evidence="2">cv. Hass</strain>
    </source>
</reference>
<dbReference type="EMBL" id="CM056816">
    <property type="protein sequence ID" value="KAJ8633966.1"/>
    <property type="molecule type" value="Genomic_DNA"/>
</dbReference>
<evidence type="ECO:0000313" key="1">
    <source>
        <dbReference type="EMBL" id="KAJ8633966.1"/>
    </source>
</evidence>
<sequence length="182" mass="20293">MEPVTLSRAVPAQLDMSTYSTEPDIGAKMQAVDTSRVAPDVKFLPWSRRPPSIFSIPNFNVIRKDTFLVRAKLGHNNADLKHGKDTRSAHENRNGKHDLFKIFIGYDPHKDLAYKCLVNSRTTSSVLSLFLVLDSQATGATHPSSHLTSTTKSQEPRRAWSSRTFELASHISQARPPTAHES</sequence>
<comment type="caution">
    <text evidence="1">The sequence shown here is derived from an EMBL/GenBank/DDBJ whole genome shotgun (WGS) entry which is preliminary data.</text>
</comment>
<organism evidence="1 2">
    <name type="scientific">Persea americana</name>
    <name type="common">Avocado</name>
    <dbReference type="NCBI Taxonomy" id="3435"/>
    <lineage>
        <taxon>Eukaryota</taxon>
        <taxon>Viridiplantae</taxon>
        <taxon>Streptophyta</taxon>
        <taxon>Embryophyta</taxon>
        <taxon>Tracheophyta</taxon>
        <taxon>Spermatophyta</taxon>
        <taxon>Magnoliopsida</taxon>
        <taxon>Magnoliidae</taxon>
        <taxon>Laurales</taxon>
        <taxon>Lauraceae</taxon>
        <taxon>Persea</taxon>
    </lineage>
</organism>
<proteinExistence type="predicted"/>
<gene>
    <name evidence="1" type="ORF">MRB53_027302</name>
</gene>
<protein>
    <submittedName>
        <fullName evidence="1">Uncharacterized protein</fullName>
    </submittedName>
</protein>
<dbReference type="Proteomes" id="UP001234297">
    <property type="component" value="Chromosome 8"/>
</dbReference>
<keyword evidence="2" id="KW-1185">Reference proteome</keyword>
<name>A0ACC2LLS0_PERAE</name>